<evidence type="ECO:0000256" key="7">
    <source>
        <dbReference type="ARBA" id="ARBA00022840"/>
    </source>
</evidence>
<evidence type="ECO:0000256" key="6">
    <source>
        <dbReference type="ARBA" id="ARBA00022806"/>
    </source>
</evidence>
<dbReference type="InterPro" id="IPR010339">
    <property type="entry name" value="TIP49_P-loop"/>
</dbReference>
<dbReference type="InterPro" id="IPR012340">
    <property type="entry name" value="NA-bd_OB-fold"/>
</dbReference>
<evidence type="ECO:0000256" key="9">
    <source>
        <dbReference type="ARBA" id="ARBA00023159"/>
    </source>
</evidence>
<evidence type="ECO:0000256" key="13">
    <source>
        <dbReference type="RuleBase" id="RU363048"/>
    </source>
</evidence>
<comment type="subcellular location">
    <subcellularLocation>
        <location evidence="1 13">Nucleus</location>
    </subcellularLocation>
</comment>
<dbReference type="Proteomes" id="UP000016930">
    <property type="component" value="Unassembled WGS sequence"/>
</dbReference>
<sequence>MTTRTLTFKSINLGENVNFMLCFASSSVNQVANSSPPSPIAWRVTTLSAEGPSEMIATYANNLAFATAEGPISIPGMSMEAKNGTGQATNIALGYIENLDENDESMEPILVYKNIGSSQSVRIKFEPIVRAYVNVNYSQKQVLRADIQHASLVWEENLLDMEPSTTFRVFRNKTGDISVERFSAVLPELQVNFEQVYSVTLAFSSADQVVPSVKTLSSKLISSGYLIKFISKEGSTDANLELALPPGTSCDQAENELRAALDVQAKPGERACIRSHGAARKVSTEESFAQWVDISPATNEWYAPGNPYFKIQTTIAQDPPLESRIGIIKTGVCAEQVPTRSIVGSEVYCTEVKKMEVLTKVLGATLSESGYGKIISHVIGGLKTVKGTKQLRLDPSIYEAILKEKIVVGDVIYIEANTGAVKPVGRSDAYAASFDLESETYVPLPKGDEWPGRGPDKLRREVNKVAKSFVDQGVVEVVPDRYKKSEVAEVVQSRATVEGLKLGSGVLDILAKRGHESSLRYALQLFPPATILAGVAERKQTIEVEDTNETGKLFLDVKTSAEMVSS</sequence>
<dbReference type="SUPFAM" id="SSF50249">
    <property type="entry name" value="Nucleic acid-binding proteins"/>
    <property type="match status" value="1"/>
</dbReference>
<keyword evidence="3 13" id="KW-0547">Nucleotide-binding</keyword>
<dbReference type="GO" id="GO:0006281">
    <property type="term" value="P:DNA repair"/>
    <property type="evidence" value="ECO:0007669"/>
    <property type="project" value="UniProtKB-KW"/>
</dbReference>
<keyword evidence="17" id="KW-1185">Reference proteome</keyword>
<dbReference type="Gene3D" id="1.10.8.60">
    <property type="match status" value="1"/>
</dbReference>
<comment type="similarity">
    <text evidence="2 13">Belongs to the RuvB family.</text>
</comment>
<dbReference type="InterPro" id="IPR027238">
    <property type="entry name" value="RuvB-like"/>
</dbReference>
<protein>
    <recommendedName>
        <fullName evidence="13">RuvB-like helicase</fullName>
        <ecNumber evidence="13">3.6.4.12</ecNumber>
    </recommendedName>
</protein>
<proteinExistence type="inferred from homology"/>
<comment type="function">
    <text evidence="13">DNA helicase participates in several chromatin remodeling complexes, including the SWR1 and the INO80 complexes.</text>
</comment>
<dbReference type="FunFam" id="2.40.50.360:FF:000001">
    <property type="entry name" value="RuvB-like helicase"/>
    <property type="match status" value="1"/>
</dbReference>
<evidence type="ECO:0000259" key="14">
    <source>
        <dbReference type="Pfam" id="PF06068"/>
    </source>
</evidence>
<keyword evidence="10 13" id="KW-0804">Transcription</keyword>
<keyword evidence="11 13" id="KW-0234">DNA repair</keyword>
<keyword evidence="8 13" id="KW-0805">Transcription regulation</keyword>
<evidence type="ECO:0000256" key="5">
    <source>
        <dbReference type="ARBA" id="ARBA00022801"/>
    </source>
</evidence>
<dbReference type="AlphaFoldDB" id="M2Q4T9"/>
<evidence type="ECO:0000256" key="1">
    <source>
        <dbReference type="ARBA" id="ARBA00004123"/>
    </source>
</evidence>
<gene>
    <name evidence="16" type="ORF">CERSUDRAFT_100054</name>
</gene>
<evidence type="ECO:0000256" key="2">
    <source>
        <dbReference type="ARBA" id="ARBA00007519"/>
    </source>
</evidence>
<keyword evidence="7 13" id="KW-0067">ATP-binding</keyword>
<keyword evidence="9" id="KW-0010">Activator</keyword>
<dbReference type="Gene3D" id="3.40.50.300">
    <property type="entry name" value="P-loop containing nucleotide triphosphate hydrolases"/>
    <property type="match status" value="1"/>
</dbReference>
<keyword evidence="6 13" id="KW-0347">Helicase</keyword>
<evidence type="ECO:0000256" key="10">
    <source>
        <dbReference type="ARBA" id="ARBA00023163"/>
    </source>
</evidence>
<dbReference type="GO" id="GO:0003678">
    <property type="term" value="F:DNA helicase activity"/>
    <property type="evidence" value="ECO:0007669"/>
    <property type="project" value="UniProtKB-EC"/>
</dbReference>
<evidence type="ECO:0000256" key="12">
    <source>
        <dbReference type="ARBA" id="ARBA00023242"/>
    </source>
</evidence>
<feature type="domain" description="RuvB-like AAA-lid" evidence="15">
    <location>
        <begin position="490"/>
        <end position="556"/>
    </location>
</feature>
<evidence type="ECO:0000313" key="16">
    <source>
        <dbReference type="EMBL" id="EMD31823.1"/>
    </source>
</evidence>
<dbReference type="GO" id="GO:0016887">
    <property type="term" value="F:ATP hydrolysis activity"/>
    <property type="evidence" value="ECO:0007669"/>
    <property type="project" value="RHEA"/>
</dbReference>
<dbReference type="InterPro" id="IPR027417">
    <property type="entry name" value="P-loop_NTPase"/>
</dbReference>
<dbReference type="Pfam" id="PF17856">
    <property type="entry name" value="TIP49_C"/>
    <property type="match status" value="1"/>
</dbReference>
<dbReference type="OrthoDB" id="10060499at2759"/>
<keyword evidence="4 13" id="KW-0227">DNA damage</keyword>
<accession>M2Q4T9</accession>
<feature type="domain" description="TIP49 P-loop" evidence="14">
    <location>
        <begin position="370"/>
        <end position="448"/>
    </location>
</feature>
<evidence type="ECO:0000259" key="15">
    <source>
        <dbReference type="Pfam" id="PF17856"/>
    </source>
</evidence>
<organism evidence="16 17">
    <name type="scientific">Ceriporiopsis subvermispora (strain B)</name>
    <name type="common">White-rot fungus</name>
    <name type="synonym">Gelatoporia subvermispora</name>
    <dbReference type="NCBI Taxonomy" id="914234"/>
    <lineage>
        <taxon>Eukaryota</taxon>
        <taxon>Fungi</taxon>
        <taxon>Dikarya</taxon>
        <taxon>Basidiomycota</taxon>
        <taxon>Agaricomycotina</taxon>
        <taxon>Agaricomycetes</taxon>
        <taxon>Polyporales</taxon>
        <taxon>Gelatoporiaceae</taxon>
        <taxon>Gelatoporia</taxon>
    </lineage>
</organism>
<reference evidence="16 17" key="1">
    <citation type="journal article" date="2012" name="Proc. Natl. Acad. Sci. U.S.A.">
        <title>Comparative genomics of Ceriporiopsis subvermispora and Phanerochaete chrysosporium provide insight into selective ligninolysis.</title>
        <authorList>
            <person name="Fernandez-Fueyo E."/>
            <person name="Ruiz-Duenas F.J."/>
            <person name="Ferreira P."/>
            <person name="Floudas D."/>
            <person name="Hibbett D.S."/>
            <person name="Canessa P."/>
            <person name="Larrondo L.F."/>
            <person name="James T.Y."/>
            <person name="Seelenfreund D."/>
            <person name="Lobos S."/>
            <person name="Polanco R."/>
            <person name="Tello M."/>
            <person name="Honda Y."/>
            <person name="Watanabe T."/>
            <person name="Watanabe T."/>
            <person name="Ryu J.S."/>
            <person name="Kubicek C.P."/>
            <person name="Schmoll M."/>
            <person name="Gaskell J."/>
            <person name="Hammel K.E."/>
            <person name="St John F.J."/>
            <person name="Vanden Wymelenberg A."/>
            <person name="Sabat G."/>
            <person name="Splinter BonDurant S."/>
            <person name="Syed K."/>
            <person name="Yadav J.S."/>
            <person name="Doddapaneni H."/>
            <person name="Subramanian V."/>
            <person name="Lavin J.L."/>
            <person name="Oguiza J.A."/>
            <person name="Perez G."/>
            <person name="Pisabarro A.G."/>
            <person name="Ramirez L."/>
            <person name="Santoyo F."/>
            <person name="Master E."/>
            <person name="Coutinho P.M."/>
            <person name="Henrissat B."/>
            <person name="Lombard V."/>
            <person name="Magnuson J.K."/>
            <person name="Kuees U."/>
            <person name="Hori C."/>
            <person name="Igarashi K."/>
            <person name="Samejima M."/>
            <person name="Held B.W."/>
            <person name="Barry K.W."/>
            <person name="LaButti K.M."/>
            <person name="Lapidus A."/>
            <person name="Lindquist E.A."/>
            <person name="Lucas S.M."/>
            <person name="Riley R."/>
            <person name="Salamov A.A."/>
            <person name="Hoffmeister D."/>
            <person name="Schwenk D."/>
            <person name="Hadar Y."/>
            <person name="Yarden O."/>
            <person name="de Vries R.P."/>
            <person name="Wiebenga A."/>
            <person name="Stenlid J."/>
            <person name="Eastwood D."/>
            <person name="Grigoriev I.V."/>
            <person name="Berka R.M."/>
            <person name="Blanchette R.A."/>
            <person name="Kersten P."/>
            <person name="Martinez A.T."/>
            <person name="Vicuna R."/>
            <person name="Cullen D."/>
        </authorList>
    </citation>
    <scope>NUCLEOTIDE SEQUENCE [LARGE SCALE GENOMIC DNA]</scope>
    <source>
        <strain evidence="16 17">B</strain>
    </source>
</reference>
<name>M2Q4T9_CERS8</name>
<keyword evidence="12 13" id="KW-0539">Nucleus</keyword>
<evidence type="ECO:0000256" key="11">
    <source>
        <dbReference type="ARBA" id="ARBA00023204"/>
    </source>
</evidence>
<comment type="catalytic activity">
    <reaction evidence="13">
        <text>ATP + H2O = ADP + phosphate + H(+)</text>
        <dbReference type="Rhea" id="RHEA:13065"/>
        <dbReference type="ChEBI" id="CHEBI:15377"/>
        <dbReference type="ChEBI" id="CHEBI:15378"/>
        <dbReference type="ChEBI" id="CHEBI:30616"/>
        <dbReference type="ChEBI" id="CHEBI:43474"/>
        <dbReference type="ChEBI" id="CHEBI:456216"/>
        <dbReference type="EC" id="3.6.4.12"/>
    </reaction>
</comment>
<dbReference type="InterPro" id="IPR041048">
    <property type="entry name" value="RuvB-like_C"/>
</dbReference>
<dbReference type="GO" id="GO:0006325">
    <property type="term" value="P:chromatin organization"/>
    <property type="evidence" value="ECO:0007669"/>
    <property type="project" value="UniProtKB-KW"/>
</dbReference>
<evidence type="ECO:0000256" key="8">
    <source>
        <dbReference type="ARBA" id="ARBA00023015"/>
    </source>
</evidence>
<dbReference type="GO" id="GO:0005524">
    <property type="term" value="F:ATP binding"/>
    <property type="evidence" value="ECO:0007669"/>
    <property type="project" value="UniProtKB-KW"/>
</dbReference>
<dbReference type="PANTHER" id="PTHR11093">
    <property type="entry name" value="RUVB-RELATED REPTIN AND PONTIN"/>
    <property type="match status" value="1"/>
</dbReference>
<evidence type="ECO:0000256" key="4">
    <source>
        <dbReference type="ARBA" id="ARBA00022763"/>
    </source>
</evidence>
<dbReference type="EC" id="3.6.4.12" evidence="13"/>
<dbReference type="EMBL" id="KB445815">
    <property type="protein sequence ID" value="EMD31823.1"/>
    <property type="molecule type" value="Genomic_DNA"/>
</dbReference>
<keyword evidence="5 13" id="KW-0378">Hydrolase</keyword>
<keyword evidence="13" id="KW-0156">Chromatin regulator</keyword>
<evidence type="ECO:0000313" key="17">
    <source>
        <dbReference type="Proteomes" id="UP000016930"/>
    </source>
</evidence>
<dbReference type="HOGENOM" id="CLU_481454_0_0_1"/>
<dbReference type="Pfam" id="PF06068">
    <property type="entry name" value="TIP49"/>
    <property type="match status" value="1"/>
</dbReference>
<dbReference type="STRING" id="914234.M2Q4T9"/>
<dbReference type="InterPro" id="IPR042487">
    <property type="entry name" value="RuvBL1/2_DNA/RNA_bd_dom"/>
</dbReference>
<dbReference type="GO" id="GO:0032991">
    <property type="term" value="C:protein-containing complex"/>
    <property type="evidence" value="ECO:0007669"/>
    <property type="project" value="UniProtKB-ARBA"/>
</dbReference>
<evidence type="ECO:0000256" key="3">
    <source>
        <dbReference type="ARBA" id="ARBA00022741"/>
    </source>
</evidence>
<dbReference type="Gene3D" id="2.40.50.360">
    <property type="entry name" value="RuvB-like helicase, domain II"/>
    <property type="match status" value="1"/>
</dbReference>
<dbReference type="GO" id="GO:0005634">
    <property type="term" value="C:nucleus"/>
    <property type="evidence" value="ECO:0007669"/>
    <property type="project" value="UniProtKB-SubCell"/>
</dbReference>